<dbReference type="Pfam" id="PF09995">
    <property type="entry name" value="MPAB_Lcp_cat"/>
    <property type="match status" value="1"/>
</dbReference>
<keyword evidence="4" id="KW-1185">Reference proteome</keyword>
<comment type="caution">
    <text evidence="3">The sequence shown here is derived from an EMBL/GenBank/DDBJ whole genome shotgun (WGS) entry which is preliminary data.</text>
</comment>
<evidence type="ECO:0000259" key="2">
    <source>
        <dbReference type="Pfam" id="PF09995"/>
    </source>
</evidence>
<feature type="compositionally biased region" description="Basic and acidic residues" evidence="1">
    <location>
        <begin position="33"/>
        <end position="44"/>
    </location>
</feature>
<gene>
    <name evidence="3" type="ORF">FB384_003826</name>
</gene>
<name>A0A839XYR6_9PSEU</name>
<evidence type="ECO:0000313" key="3">
    <source>
        <dbReference type="EMBL" id="MBB3664875.1"/>
    </source>
</evidence>
<dbReference type="InterPro" id="IPR018713">
    <property type="entry name" value="MPAB/Lcp_cat_dom"/>
</dbReference>
<dbReference type="GO" id="GO:0016491">
    <property type="term" value="F:oxidoreductase activity"/>
    <property type="evidence" value="ECO:0007669"/>
    <property type="project" value="InterPro"/>
</dbReference>
<dbReference type="PANTHER" id="PTHR36151:SF3">
    <property type="entry name" value="ER-BOUND OXYGENASE MPAB_MPAB'_RUBBER OXYGENASE CATALYTIC DOMAIN-CONTAINING PROTEIN"/>
    <property type="match status" value="1"/>
</dbReference>
<reference evidence="3 4" key="1">
    <citation type="submission" date="2020-08" db="EMBL/GenBank/DDBJ databases">
        <title>Sequencing the genomes of 1000 actinobacteria strains.</title>
        <authorList>
            <person name="Klenk H.-P."/>
        </authorList>
    </citation>
    <scope>NUCLEOTIDE SEQUENCE [LARGE SCALE GENOMIC DNA]</scope>
    <source>
        <strain evidence="3 4">DSM 45267</strain>
    </source>
</reference>
<accession>A0A839XYR6</accession>
<feature type="region of interest" description="Disordered" evidence="1">
    <location>
        <begin position="1"/>
        <end position="44"/>
    </location>
</feature>
<dbReference type="EMBL" id="JACIBS010000002">
    <property type="protein sequence ID" value="MBB3664875.1"/>
    <property type="molecule type" value="Genomic_DNA"/>
</dbReference>
<dbReference type="Proteomes" id="UP000564573">
    <property type="component" value="Unassembled WGS sequence"/>
</dbReference>
<feature type="domain" description="ER-bound oxygenase mpaB/mpaB'/Rubber oxygenase catalytic" evidence="2">
    <location>
        <begin position="52"/>
        <end position="270"/>
    </location>
</feature>
<dbReference type="AlphaFoldDB" id="A0A839XYR6"/>
<evidence type="ECO:0000313" key="4">
    <source>
        <dbReference type="Proteomes" id="UP000564573"/>
    </source>
</evidence>
<organism evidence="3 4">
    <name type="scientific">Prauserella sediminis</name>
    <dbReference type="NCBI Taxonomy" id="577680"/>
    <lineage>
        <taxon>Bacteria</taxon>
        <taxon>Bacillati</taxon>
        <taxon>Actinomycetota</taxon>
        <taxon>Actinomycetes</taxon>
        <taxon>Pseudonocardiales</taxon>
        <taxon>Pseudonocardiaceae</taxon>
        <taxon>Prauserella</taxon>
        <taxon>Prauserella salsuginis group</taxon>
    </lineage>
</organism>
<evidence type="ECO:0000256" key="1">
    <source>
        <dbReference type="SAM" id="MobiDB-lite"/>
    </source>
</evidence>
<proteinExistence type="predicted"/>
<sequence length="308" mass="34727">MSTDQAAQSPRPAAGGGGGDREEPAVRETSPVHGREDEVSSPTMRRDVVVGAGLLAAAANIIMQLARPGVGYGVVESKVDDGNVYKRPFKRGRTTLTYLAVAMLGTDEERSAYRRAVNKQHVQVRSDESSPVEYNAMDPELQLWVAACLYKGFEDVYVAYLGELPADELDAIYRSAAPLGTTLQVREDMWPASRAAFEEYWQRNLAKVDIDDTVREYLYGIATASFLPKPLHLLLRRFNLFVTTGFLPPEFRQQMRLRWTPRQQRRFDAMNCVLGRVIRTAPLSLRAFPYNAYLWDVRRRLRAGKPLV</sequence>
<dbReference type="PANTHER" id="PTHR36151">
    <property type="entry name" value="BLR2777 PROTEIN"/>
    <property type="match status" value="1"/>
</dbReference>
<protein>
    <submittedName>
        <fullName evidence="3">Uncharacterized protein (DUF2236 family)</fullName>
    </submittedName>
</protein>